<dbReference type="InterPro" id="IPR011989">
    <property type="entry name" value="ARM-like"/>
</dbReference>
<keyword evidence="8" id="KW-1185">Reference proteome</keyword>
<dbReference type="InterPro" id="IPR055557">
    <property type="entry name" value="DUF7133"/>
</dbReference>
<dbReference type="Gene3D" id="1.25.10.10">
    <property type="entry name" value="Leucine-rich Repeat Variant"/>
    <property type="match status" value="1"/>
</dbReference>
<dbReference type="GO" id="GO:0020037">
    <property type="term" value="F:heme binding"/>
    <property type="evidence" value="ECO:0007669"/>
    <property type="project" value="InterPro"/>
</dbReference>
<evidence type="ECO:0000259" key="6">
    <source>
        <dbReference type="PROSITE" id="PS51007"/>
    </source>
</evidence>
<evidence type="ECO:0000313" key="7">
    <source>
        <dbReference type="EMBL" id="EON75675.1"/>
    </source>
</evidence>
<evidence type="ECO:0000256" key="3">
    <source>
        <dbReference type="ARBA" id="ARBA00023004"/>
    </source>
</evidence>
<dbReference type="Pfam" id="PF23500">
    <property type="entry name" value="DUF7133"/>
    <property type="match status" value="1"/>
</dbReference>
<organism evidence="7 8">
    <name type="scientific">Lunatimonas lonarensis</name>
    <dbReference type="NCBI Taxonomy" id="1232681"/>
    <lineage>
        <taxon>Bacteria</taxon>
        <taxon>Pseudomonadati</taxon>
        <taxon>Bacteroidota</taxon>
        <taxon>Cytophagia</taxon>
        <taxon>Cytophagales</taxon>
        <taxon>Cyclobacteriaceae</taxon>
    </lineage>
</organism>
<reference evidence="7 8" key="1">
    <citation type="submission" date="2013-02" db="EMBL/GenBank/DDBJ databases">
        <title>A novel strain isolated from Lonar lake, Maharashtra, India.</title>
        <authorList>
            <person name="Singh A."/>
        </authorList>
    </citation>
    <scope>NUCLEOTIDE SEQUENCE [LARGE SCALE GENOMIC DNA]</scope>
    <source>
        <strain evidence="7 8">AK24</strain>
    </source>
</reference>
<dbReference type="SUPFAM" id="SSF48371">
    <property type="entry name" value="ARM repeat"/>
    <property type="match status" value="1"/>
</dbReference>
<dbReference type="Proteomes" id="UP000013909">
    <property type="component" value="Unassembled WGS sequence"/>
</dbReference>
<feature type="signal peptide" evidence="5">
    <location>
        <begin position="1"/>
        <end position="26"/>
    </location>
</feature>
<feature type="chain" id="PRO_5004450991" description="Cytochrome c domain-containing protein" evidence="5">
    <location>
        <begin position="27"/>
        <end position="951"/>
    </location>
</feature>
<dbReference type="GO" id="GO:0009055">
    <property type="term" value="F:electron transfer activity"/>
    <property type="evidence" value="ECO:0007669"/>
    <property type="project" value="InterPro"/>
</dbReference>
<evidence type="ECO:0000256" key="1">
    <source>
        <dbReference type="ARBA" id="ARBA00022617"/>
    </source>
</evidence>
<feature type="domain" description="Cytochrome c" evidence="6">
    <location>
        <begin position="815"/>
        <end position="948"/>
    </location>
</feature>
<dbReference type="InterPro" id="IPR011042">
    <property type="entry name" value="6-blade_b-propeller_TolB-like"/>
</dbReference>
<dbReference type="PROSITE" id="PS51007">
    <property type="entry name" value="CYTC"/>
    <property type="match status" value="1"/>
</dbReference>
<gene>
    <name evidence="7" type="ORF">ADIS_3825</name>
</gene>
<name>R7ZNI4_9BACT</name>
<dbReference type="PANTHER" id="PTHR33546">
    <property type="entry name" value="LARGE, MULTIFUNCTIONAL SECRETED PROTEIN-RELATED"/>
    <property type="match status" value="1"/>
</dbReference>
<comment type="caution">
    <text evidence="7">The sequence shown here is derived from an EMBL/GenBank/DDBJ whole genome shotgun (WGS) entry which is preliminary data.</text>
</comment>
<evidence type="ECO:0000256" key="5">
    <source>
        <dbReference type="SAM" id="SignalP"/>
    </source>
</evidence>
<dbReference type="SUPFAM" id="SSF46626">
    <property type="entry name" value="Cytochrome c"/>
    <property type="match status" value="1"/>
</dbReference>
<dbReference type="SUPFAM" id="SSF50952">
    <property type="entry name" value="Soluble quinoprotein glucose dehydrogenase"/>
    <property type="match status" value="1"/>
</dbReference>
<accession>R7ZNI4</accession>
<dbReference type="InterPro" id="IPR016024">
    <property type="entry name" value="ARM-type_fold"/>
</dbReference>
<keyword evidence="5" id="KW-0732">Signal</keyword>
<dbReference type="PATRIC" id="fig|1288963.3.peg.3816"/>
<dbReference type="STRING" id="1232681.ADIS_3825"/>
<dbReference type="AlphaFoldDB" id="R7ZNI4"/>
<dbReference type="NCBIfam" id="TIGR02604">
    <property type="entry name" value="Piru_Ver_Nterm"/>
    <property type="match status" value="1"/>
</dbReference>
<dbReference type="InterPro" id="IPR013427">
    <property type="entry name" value="Haem-bd_dom_put"/>
</dbReference>
<protein>
    <recommendedName>
        <fullName evidence="6">Cytochrome c domain-containing protein</fullName>
    </recommendedName>
</protein>
<dbReference type="EMBL" id="AQHR01000099">
    <property type="protein sequence ID" value="EON75675.1"/>
    <property type="molecule type" value="Genomic_DNA"/>
</dbReference>
<dbReference type="RefSeq" id="WP_010855952.1">
    <property type="nucleotide sequence ID" value="NZ_AQHR01000099.1"/>
</dbReference>
<dbReference type="OrthoDB" id="9808161at2"/>
<dbReference type="SUPFAM" id="SSF63825">
    <property type="entry name" value="YWTD domain"/>
    <property type="match status" value="1"/>
</dbReference>
<proteinExistence type="predicted"/>
<sequence length="951" mass="104596">MLFSRFCRFLLPLTCCGLSCSPSEQAAPLLNVPEDLEVTVWASSPQFFNPTNLDVDIHGRIWLTEAVNYRDFRNADAHMVHEEGDRIVILEDTNGDGKADKSTVFVQDEDLRAPLGIAVVGNQVVVSCSPSIIIYTDEDGDDVPDRKEVFLTGFGGRDHDHGLHAGVLGPDGKWYFIAGNKGPHEVTDRDGVTVRAGSVYNEYTPYPEENRPNLVSDDGNTYTGGLIVRVNPDGTGLEVMSHNYRNAYEVAVDSFGNMWQSDNDDQTASCRTTWLMEGSNAGFFSATGDRTWQADRRPGQTVPLAHWHQYDPGVLPAGDIYGAGSPTGVVRIEGDELGKHYRGLLLAADAGRNIIFGYHPKPVGAGYSLDQREAFISSVDRDNTGYIWHEVEDDDRKWFRPSDVVVGTDGALYVADWYDPIVGGHRMMDKEGFGRIYRIAPKGKKLPRPIYDLGTTAGQIEALRSPALHVRAQAMEKLRQGGESVIPAVKGLLDDSNPFVQARAVFFLASLGEAGSALVVPYLRHSNTELAVAAFRALRSNGVDPLTLAGQVLGSRNIALYREAAIALRHLPFSESAGIYMQLAEVHTGNDPWFLHALDIGLRGNEEAFWERWYESKGKPDPLNWSPAIEQLAFELHPASVVPHIERRILDGNLSPTEASRALTTLAFIPSKQSVDIMRALADDPSSPHYRESLWWMQFRKTNEWQALLADWSPPASLLPPAQATLQALADVAADTLQSVADRLTAAEQLAETSQGRLHLLWLTLDKRLDVSLVEAVRERVHEENVPAIGSLMRQFFPTEDSESITLESVLEVPADVELGRVAAVRHCGMCHAFGGSSSEIGPNLSEIHLKLDRQAFILSVLDPDDAIAFGSEAFLVKLKNGAMLYGILQSAGPVITVMEHTGRQYTLPASEVAGRKQLRHSLMPTPEAMNLDAEQLAHITAYMMQGSPKP</sequence>
<dbReference type="InterPro" id="IPR036909">
    <property type="entry name" value="Cyt_c-like_dom_sf"/>
</dbReference>
<keyword evidence="3 4" id="KW-0408">Iron</keyword>
<evidence type="ECO:0000256" key="4">
    <source>
        <dbReference type="PROSITE-ProRule" id="PRU00433"/>
    </source>
</evidence>
<dbReference type="InterPro" id="IPR009056">
    <property type="entry name" value="Cyt_c-like_dom"/>
</dbReference>
<dbReference type="Gene3D" id="1.10.760.10">
    <property type="entry name" value="Cytochrome c-like domain"/>
    <property type="match status" value="1"/>
</dbReference>
<dbReference type="NCBIfam" id="TIGR02603">
    <property type="entry name" value="CxxCH_TIGR02603"/>
    <property type="match status" value="1"/>
</dbReference>
<keyword evidence="1 4" id="KW-0349">Heme</keyword>
<dbReference type="Gene3D" id="2.120.10.30">
    <property type="entry name" value="TolB, C-terminal domain"/>
    <property type="match status" value="1"/>
</dbReference>
<dbReference type="InterPro" id="IPR013428">
    <property type="entry name" value="Membrane-bound_put_N"/>
</dbReference>
<dbReference type="InterPro" id="IPR011041">
    <property type="entry name" value="Quinoprot_gluc/sorb_DH_b-prop"/>
</dbReference>
<evidence type="ECO:0000313" key="8">
    <source>
        <dbReference type="Proteomes" id="UP000013909"/>
    </source>
</evidence>
<dbReference type="GO" id="GO:0046872">
    <property type="term" value="F:metal ion binding"/>
    <property type="evidence" value="ECO:0007669"/>
    <property type="project" value="UniProtKB-KW"/>
</dbReference>
<evidence type="ECO:0000256" key="2">
    <source>
        <dbReference type="ARBA" id="ARBA00022723"/>
    </source>
</evidence>
<dbReference type="PANTHER" id="PTHR33546:SF1">
    <property type="entry name" value="LARGE, MULTIFUNCTIONAL SECRETED PROTEIN"/>
    <property type="match status" value="1"/>
</dbReference>
<keyword evidence="2 4" id="KW-0479">Metal-binding</keyword>